<dbReference type="Proteomes" id="UP000001556">
    <property type="component" value="Chromosome"/>
</dbReference>
<feature type="transmembrane region" description="Helical" evidence="1">
    <location>
        <begin position="15"/>
        <end position="41"/>
    </location>
</feature>
<protein>
    <submittedName>
        <fullName evidence="2">Uncharacterized protein</fullName>
    </submittedName>
</protein>
<keyword evidence="3" id="KW-1185">Reference proteome</keyword>
<dbReference type="AlphaFoldDB" id="A4J2P5"/>
<dbReference type="EMBL" id="CP000612">
    <property type="protein sequence ID" value="ABO49348.1"/>
    <property type="molecule type" value="Genomic_DNA"/>
</dbReference>
<reference evidence="2 3" key="1">
    <citation type="submission" date="2007-03" db="EMBL/GenBank/DDBJ databases">
        <title>Complete sequence of Desulfotomaculum reducens MI-1.</title>
        <authorList>
            <consortium name="US DOE Joint Genome Institute"/>
            <person name="Copeland A."/>
            <person name="Lucas S."/>
            <person name="Lapidus A."/>
            <person name="Barry K."/>
            <person name="Detter J.C."/>
            <person name="Glavina del Rio T."/>
            <person name="Hammon N."/>
            <person name="Israni S."/>
            <person name="Dalin E."/>
            <person name="Tice H."/>
            <person name="Pitluck S."/>
            <person name="Sims D."/>
            <person name="Brettin T."/>
            <person name="Bruce D."/>
            <person name="Han C."/>
            <person name="Tapia R."/>
            <person name="Schmutz J."/>
            <person name="Larimer F."/>
            <person name="Land M."/>
            <person name="Hauser L."/>
            <person name="Kyrpides N."/>
            <person name="Kim E."/>
            <person name="Tebo B.M."/>
            <person name="Richardson P."/>
        </authorList>
    </citation>
    <scope>NUCLEOTIDE SEQUENCE [LARGE SCALE GENOMIC DNA]</scope>
    <source>
        <strain evidence="2 3">MI-1</strain>
    </source>
</reference>
<keyword evidence="1" id="KW-0812">Transmembrane</keyword>
<dbReference type="STRING" id="349161.Dred_0810"/>
<evidence type="ECO:0000256" key="1">
    <source>
        <dbReference type="SAM" id="Phobius"/>
    </source>
</evidence>
<proteinExistence type="predicted"/>
<name>A4J2P5_DESRM</name>
<accession>A4J2P5</accession>
<dbReference type="KEGG" id="drm:Dred_0810"/>
<sequence length="154" mass="17579">MVCFKRFMVKKRGEGLIFISIIFVILIVLILNGAQLGMFAYSKDITNTASREGARAYAVEHSEDLARNQIKEIVSKTLYVNEETFPGENVELSEITHEDQPFCKARVSYNVPVIAPDILKILNPKDPGWGRFKKVTSSAYFLKEYQPEEELDEE</sequence>
<dbReference type="HOGENOM" id="CLU_1701444_0_0_9"/>
<evidence type="ECO:0000313" key="3">
    <source>
        <dbReference type="Proteomes" id="UP000001556"/>
    </source>
</evidence>
<organism evidence="2 3">
    <name type="scientific">Desulforamulus reducens (strain ATCC BAA-1160 / DSM 100696 / MI-1)</name>
    <name type="common">Desulfotomaculum reducens</name>
    <dbReference type="NCBI Taxonomy" id="349161"/>
    <lineage>
        <taxon>Bacteria</taxon>
        <taxon>Bacillati</taxon>
        <taxon>Bacillota</taxon>
        <taxon>Clostridia</taxon>
        <taxon>Eubacteriales</taxon>
        <taxon>Peptococcaceae</taxon>
        <taxon>Desulforamulus</taxon>
    </lineage>
</organism>
<gene>
    <name evidence="2" type="ordered locus">Dred_0810</name>
</gene>
<keyword evidence="1" id="KW-1133">Transmembrane helix</keyword>
<keyword evidence="1" id="KW-0472">Membrane</keyword>
<evidence type="ECO:0000313" key="2">
    <source>
        <dbReference type="EMBL" id="ABO49348.1"/>
    </source>
</evidence>